<feature type="domain" description="VPS37 C-terminal" evidence="7">
    <location>
        <begin position="50"/>
        <end position="106"/>
    </location>
</feature>
<feature type="transmembrane region" description="Helical" evidence="6">
    <location>
        <begin position="15"/>
        <end position="37"/>
    </location>
</feature>
<reference evidence="9" key="2">
    <citation type="journal article" date="2017" name="J. Anim. Genet.">
        <title>Multiple reference genome sequences of hot pepper reveal the massive evolution of plant disease resistance genes by retroduplication.</title>
        <authorList>
            <person name="Kim S."/>
            <person name="Park J."/>
            <person name="Yeom S.-I."/>
            <person name="Kim Y.-M."/>
            <person name="Seo E."/>
            <person name="Kim K.-T."/>
            <person name="Kim M.-S."/>
            <person name="Lee J.M."/>
            <person name="Cheong K."/>
            <person name="Shin H.-S."/>
            <person name="Kim S.-B."/>
            <person name="Han K."/>
            <person name="Lee J."/>
            <person name="Park M."/>
            <person name="Lee H.-A."/>
            <person name="Lee H.-Y."/>
            <person name="Lee Y."/>
            <person name="Oh S."/>
            <person name="Lee J.H."/>
            <person name="Choi E."/>
            <person name="Choi E."/>
            <person name="Lee S.E."/>
            <person name="Jeon J."/>
            <person name="Kim H."/>
            <person name="Choi G."/>
            <person name="Song H."/>
            <person name="Lee J."/>
            <person name="Lee S.-C."/>
            <person name="Kwon J.-K."/>
            <person name="Lee H.-Y."/>
            <person name="Koo N."/>
            <person name="Hong Y."/>
            <person name="Kim R.W."/>
            <person name="Kang W.-H."/>
            <person name="Huh J.H."/>
            <person name="Kang B.-C."/>
            <person name="Yang T.-J."/>
            <person name="Lee Y.-H."/>
            <person name="Bennetzen J.L."/>
            <person name="Choi D."/>
        </authorList>
    </citation>
    <scope>NUCLEOTIDE SEQUENCE [LARGE SCALE GENOMIC DNA]</scope>
    <source>
        <strain evidence="9">cv. PBC81</strain>
    </source>
</reference>
<comment type="caution">
    <text evidence="8">The sequence shown here is derived from an EMBL/GenBank/DDBJ whole genome shotgun (WGS) entry which is preliminary data.</text>
</comment>
<dbReference type="STRING" id="33114.A0A2G2VMM6"/>
<dbReference type="PANTHER" id="PTHR13678:SF21">
    <property type="entry name" value="VACUOLAR PROTEIN-SORTING-ASSOCIATED PROTEIN 37 HOMOLOG 1-LIKE"/>
    <property type="match status" value="1"/>
</dbReference>
<evidence type="ECO:0000256" key="4">
    <source>
        <dbReference type="ARBA" id="ARBA00022753"/>
    </source>
</evidence>
<keyword evidence="5" id="KW-0653">Protein transport</keyword>
<dbReference type="InterPro" id="IPR009851">
    <property type="entry name" value="Mod_r"/>
</dbReference>
<evidence type="ECO:0000256" key="5">
    <source>
        <dbReference type="ARBA" id="ARBA00022927"/>
    </source>
</evidence>
<keyword evidence="3" id="KW-0813">Transport</keyword>
<keyword evidence="9" id="KW-1185">Reference proteome</keyword>
<dbReference type="GO" id="GO:0043162">
    <property type="term" value="P:ubiquitin-dependent protein catabolic process via the multivesicular body sorting pathway"/>
    <property type="evidence" value="ECO:0007669"/>
    <property type="project" value="TreeGrafter"/>
</dbReference>
<dbReference type="GO" id="GO:0000813">
    <property type="term" value="C:ESCRT I complex"/>
    <property type="evidence" value="ECO:0007669"/>
    <property type="project" value="TreeGrafter"/>
</dbReference>
<dbReference type="OrthoDB" id="10260857at2759"/>
<name>A0A2G2VMM6_CAPBA</name>
<dbReference type="GO" id="GO:0006612">
    <property type="term" value="P:protein targeting to membrane"/>
    <property type="evidence" value="ECO:0007669"/>
    <property type="project" value="TreeGrafter"/>
</dbReference>
<keyword evidence="6" id="KW-0472">Membrane</keyword>
<reference evidence="8 9" key="1">
    <citation type="journal article" date="2017" name="Genome Biol.">
        <title>New reference genome sequences of hot pepper reveal the massive evolution of plant disease-resistance genes by retroduplication.</title>
        <authorList>
            <person name="Kim S."/>
            <person name="Park J."/>
            <person name="Yeom S.I."/>
            <person name="Kim Y.M."/>
            <person name="Seo E."/>
            <person name="Kim K.T."/>
            <person name="Kim M.S."/>
            <person name="Lee J.M."/>
            <person name="Cheong K."/>
            <person name="Shin H.S."/>
            <person name="Kim S.B."/>
            <person name="Han K."/>
            <person name="Lee J."/>
            <person name="Park M."/>
            <person name="Lee H.A."/>
            <person name="Lee H.Y."/>
            <person name="Lee Y."/>
            <person name="Oh S."/>
            <person name="Lee J.H."/>
            <person name="Choi E."/>
            <person name="Choi E."/>
            <person name="Lee S.E."/>
            <person name="Jeon J."/>
            <person name="Kim H."/>
            <person name="Choi G."/>
            <person name="Song H."/>
            <person name="Lee J."/>
            <person name="Lee S.C."/>
            <person name="Kwon J.K."/>
            <person name="Lee H.Y."/>
            <person name="Koo N."/>
            <person name="Hong Y."/>
            <person name="Kim R.W."/>
            <person name="Kang W.H."/>
            <person name="Huh J.H."/>
            <person name="Kang B.C."/>
            <person name="Yang T.J."/>
            <person name="Lee Y.H."/>
            <person name="Bennetzen J.L."/>
            <person name="Choi D."/>
        </authorList>
    </citation>
    <scope>NUCLEOTIDE SEQUENCE [LARGE SCALE GENOMIC DNA]</scope>
    <source>
        <strain evidence="9">cv. PBC81</strain>
    </source>
</reference>
<dbReference type="Proteomes" id="UP000224567">
    <property type="component" value="Unassembled WGS sequence"/>
</dbReference>
<sequence>MVMTFSMGCDFFEEALRIVITLLVIVPLDELFFFYIIPIRKIDFEQNPYAGENLEKEPWIMELRNQCRIIHTTELVVAQEKMHDLKRRKEELLRLYSPVSLLHQLQGNLVGTLNIVPLAFLDVSPGGGGVLLGRTLKEVIFIPQHRSPKLAILGESEYPVDEVKFPLFSSRAPDKASLSPINDIEDFTRKKDILTLTNNIVKIGSKSASNKLRYDFVLGVTEANGSKVLEAESIHTLTD</sequence>
<evidence type="ECO:0000256" key="2">
    <source>
        <dbReference type="ARBA" id="ARBA00007617"/>
    </source>
</evidence>
<accession>A0A2G2VMM6</accession>
<proteinExistence type="inferred from homology"/>
<organism evidence="8 9">
    <name type="scientific">Capsicum baccatum</name>
    <name type="common">Peruvian pepper</name>
    <dbReference type="NCBI Taxonomy" id="33114"/>
    <lineage>
        <taxon>Eukaryota</taxon>
        <taxon>Viridiplantae</taxon>
        <taxon>Streptophyta</taxon>
        <taxon>Embryophyta</taxon>
        <taxon>Tracheophyta</taxon>
        <taxon>Spermatophyta</taxon>
        <taxon>Magnoliopsida</taxon>
        <taxon>eudicotyledons</taxon>
        <taxon>Gunneridae</taxon>
        <taxon>Pentapetalae</taxon>
        <taxon>asterids</taxon>
        <taxon>lamiids</taxon>
        <taxon>Solanales</taxon>
        <taxon>Solanaceae</taxon>
        <taxon>Solanoideae</taxon>
        <taxon>Capsiceae</taxon>
        <taxon>Capsicum</taxon>
    </lineage>
</organism>
<keyword evidence="6" id="KW-1133">Transmembrane helix</keyword>
<gene>
    <name evidence="8" type="ORF">CQW23_26009</name>
</gene>
<dbReference type="Pfam" id="PF07200">
    <property type="entry name" value="Mod_r"/>
    <property type="match status" value="1"/>
</dbReference>
<dbReference type="GO" id="GO:0006623">
    <property type="term" value="P:protein targeting to vacuole"/>
    <property type="evidence" value="ECO:0007669"/>
    <property type="project" value="TreeGrafter"/>
</dbReference>
<evidence type="ECO:0000256" key="1">
    <source>
        <dbReference type="ARBA" id="ARBA00004177"/>
    </source>
</evidence>
<dbReference type="EMBL" id="MLFT02000011">
    <property type="protein sequence ID" value="PHT34209.1"/>
    <property type="molecule type" value="Genomic_DNA"/>
</dbReference>
<comment type="similarity">
    <text evidence="2">Belongs to the VPS37 family.</text>
</comment>
<evidence type="ECO:0000259" key="7">
    <source>
        <dbReference type="Pfam" id="PF07200"/>
    </source>
</evidence>
<dbReference type="PANTHER" id="PTHR13678">
    <property type="entry name" value="VACUOLAR PROTEIN SORTING-ASSOCIATED PROTEIN 37"/>
    <property type="match status" value="1"/>
</dbReference>
<protein>
    <submittedName>
        <fullName evidence="8">Vacuolar protein-sorting-associated protein 37-like protein 1</fullName>
    </submittedName>
</protein>
<evidence type="ECO:0000313" key="8">
    <source>
        <dbReference type="EMBL" id="PHT34209.1"/>
    </source>
</evidence>
<evidence type="ECO:0000256" key="6">
    <source>
        <dbReference type="SAM" id="Phobius"/>
    </source>
</evidence>
<comment type="subcellular location">
    <subcellularLocation>
        <location evidence="1">Endosome</location>
    </subcellularLocation>
</comment>
<keyword evidence="6" id="KW-0812">Transmembrane</keyword>
<dbReference type="AlphaFoldDB" id="A0A2G2VMM6"/>
<evidence type="ECO:0000256" key="3">
    <source>
        <dbReference type="ARBA" id="ARBA00022448"/>
    </source>
</evidence>
<evidence type="ECO:0000313" key="9">
    <source>
        <dbReference type="Proteomes" id="UP000224567"/>
    </source>
</evidence>
<keyword evidence="4" id="KW-0967">Endosome</keyword>